<keyword evidence="4" id="KW-1185">Reference proteome</keyword>
<evidence type="ECO:0000313" key="5">
    <source>
        <dbReference type="RefSeq" id="XP_002736634.1"/>
    </source>
</evidence>
<reference evidence="5" key="1">
    <citation type="submission" date="2025-08" db="UniProtKB">
        <authorList>
            <consortium name="RefSeq"/>
        </authorList>
    </citation>
    <scope>IDENTIFICATION</scope>
    <source>
        <tissue evidence="5">Testes</tissue>
    </source>
</reference>
<evidence type="ECO:0000313" key="4">
    <source>
        <dbReference type="Proteomes" id="UP000694865"/>
    </source>
</evidence>
<protein>
    <submittedName>
        <fullName evidence="5">DNA repair protein RAD51 homolog 4-like</fullName>
    </submittedName>
</protein>
<dbReference type="InterPro" id="IPR051988">
    <property type="entry name" value="HRR_RAD51_Paralog"/>
</dbReference>
<dbReference type="SUPFAM" id="SSF52540">
    <property type="entry name" value="P-loop containing nucleoside triphosphate hydrolases"/>
    <property type="match status" value="1"/>
</dbReference>
<dbReference type="Gene3D" id="3.40.50.300">
    <property type="entry name" value="P-loop containing nucleotide triphosphate hydrolases"/>
    <property type="match status" value="2"/>
</dbReference>
<name>A0ABM0GSW1_SACKO</name>
<dbReference type="PANTHER" id="PTHR46457">
    <property type="entry name" value="DNA REPAIR PROTEIN RAD51 HOMOLOG 4"/>
    <property type="match status" value="1"/>
</dbReference>
<keyword evidence="2" id="KW-0539">Nucleus</keyword>
<dbReference type="RefSeq" id="XP_002736634.1">
    <property type="nucleotide sequence ID" value="XM_002736588.2"/>
</dbReference>
<evidence type="ECO:0000256" key="1">
    <source>
        <dbReference type="ARBA" id="ARBA00004123"/>
    </source>
</evidence>
<dbReference type="InterPro" id="IPR048943">
    <property type="entry name" value="RAD51D_N"/>
</dbReference>
<proteinExistence type="predicted"/>
<dbReference type="PANTHER" id="PTHR46457:SF1">
    <property type="entry name" value="DNA REPAIR PROTEIN RAD51 HOMOLOG 4"/>
    <property type="match status" value="1"/>
</dbReference>
<feature type="domain" description="RAD51D N-terminal" evidence="3">
    <location>
        <begin position="1"/>
        <end position="60"/>
    </location>
</feature>
<dbReference type="Pfam" id="PF21794">
    <property type="entry name" value="RAD51D_N"/>
    <property type="match status" value="1"/>
</dbReference>
<accession>A0ABM0GSW1</accession>
<comment type="subcellular location">
    <subcellularLocation>
        <location evidence="1">Nucleus</location>
    </subcellularLocation>
</comment>
<dbReference type="GeneID" id="100366613"/>
<evidence type="ECO:0000256" key="2">
    <source>
        <dbReference type="ARBA" id="ARBA00023242"/>
    </source>
</evidence>
<sequence>MPLLRVGLCPALTKEDLEALRKGGIRSVEDFVCSDPETIAQTCNISYKVLLSIRKLLLAQYSAFPINGVDLYEDALSKTSILPIGCDSLGRLLDGGLYTLEVTEIAGEAASGKTQSVKAAFNRIHCCNAFDVYQVIQTLEEIRSSIIAGNNSFYTSMKLLVLDSIAAVISPILGGQQTDGHLLMTHLATLLLVLSVEHALAVVVTNNVVQGDGNTTKPALGKYWLDKPHNRILLNKEHQATLVKSTRLPLYNKVMYTITDAGITDVSKQD</sequence>
<organism evidence="4 5">
    <name type="scientific">Saccoglossus kowalevskii</name>
    <name type="common">Acorn worm</name>
    <dbReference type="NCBI Taxonomy" id="10224"/>
    <lineage>
        <taxon>Eukaryota</taxon>
        <taxon>Metazoa</taxon>
        <taxon>Hemichordata</taxon>
        <taxon>Enteropneusta</taxon>
        <taxon>Harrimaniidae</taxon>
        <taxon>Saccoglossus</taxon>
    </lineage>
</organism>
<dbReference type="Proteomes" id="UP000694865">
    <property type="component" value="Unplaced"/>
</dbReference>
<evidence type="ECO:0000259" key="3">
    <source>
        <dbReference type="Pfam" id="PF21794"/>
    </source>
</evidence>
<gene>
    <name evidence="5" type="primary">LOC100366613</name>
</gene>
<dbReference type="InterPro" id="IPR027417">
    <property type="entry name" value="P-loop_NTPase"/>
</dbReference>